<protein>
    <submittedName>
        <fullName evidence="3">Uncharacterized protein</fullName>
    </submittedName>
</protein>
<evidence type="ECO:0000313" key="5">
    <source>
        <dbReference type="Proteomes" id="UP000189229"/>
    </source>
</evidence>
<accession>A0A1V3WYP3</accession>
<name>A0A1V3WYP3_MYCKA</name>
<evidence type="ECO:0000313" key="2">
    <source>
        <dbReference type="EMBL" id="OOK68215.1"/>
    </source>
</evidence>
<evidence type="ECO:0000313" key="3">
    <source>
        <dbReference type="EMBL" id="OOK72040.1"/>
    </source>
</evidence>
<proteinExistence type="predicted"/>
<feature type="compositionally biased region" description="Low complexity" evidence="1">
    <location>
        <begin position="1"/>
        <end position="16"/>
    </location>
</feature>
<organism evidence="3 5">
    <name type="scientific">Mycobacterium kansasii</name>
    <dbReference type="NCBI Taxonomy" id="1768"/>
    <lineage>
        <taxon>Bacteria</taxon>
        <taxon>Bacillati</taxon>
        <taxon>Actinomycetota</taxon>
        <taxon>Actinomycetes</taxon>
        <taxon>Mycobacteriales</taxon>
        <taxon>Mycobacteriaceae</taxon>
        <taxon>Mycobacterium</taxon>
    </lineage>
</organism>
<evidence type="ECO:0000256" key="1">
    <source>
        <dbReference type="SAM" id="MobiDB-lite"/>
    </source>
</evidence>
<gene>
    <name evidence="2" type="ORF">BZL29_7008</name>
    <name evidence="3" type="ORF">BZL30_5450</name>
</gene>
<feature type="region of interest" description="Disordered" evidence="1">
    <location>
        <begin position="1"/>
        <end position="24"/>
    </location>
</feature>
<reference evidence="4 5" key="1">
    <citation type="submission" date="2017-02" db="EMBL/GenBank/DDBJ databases">
        <title>Complete genome sequences of Mycobacterium kansasii strains isolated from rhesus macaques.</title>
        <authorList>
            <person name="Panda A."/>
            <person name="Nagaraj S."/>
            <person name="Zhao X."/>
            <person name="Tettelin H."/>
            <person name="Detolla L.J."/>
        </authorList>
    </citation>
    <scope>NUCLEOTIDE SEQUENCE [LARGE SCALE GENOMIC DNA]</scope>
    <source>
        <strain evidence="2 4">11-3469</strain>
        <strain evidence="3 5">11-3813</strain>
    </source>
</reference>
<evidence type="ECO:0000313" key="4">
    <source>
        <dbReference type="Proteomes" id="UP000188532"/>
    </source>
</evidence>
<dbReference type="EMBL" id="MVBN01000008">
    <property type="protein sequence ID" value="OOK68215.1"/>
    <property type="molecule type" value="Genomic_DNA"/>
</dbReference>
<sequence>MASCAAHDTAAFDAADPSTPTTMPRRFMVADIPFSLSHHNGSGGAVGGREA</sequence>
<comment type="caution">
    <text evidence="3">The sequence shown here is derived from an EMBL/GenBank/DDBJ whole genome shotgun (WGS) entry which is preliminary data.</text>
</comment>
<dbReference type="Proteomes" id="UP000188532">
    <property type="component" value="Unassembled WGS sequence"/>
</dbReference>
<dbReference type="Proteomes" id="UP000189229">
    <property type="component" value="Unassembled WGS sequence"/>
</dbReference>
<dbReference type="EMBL" id="MVBM01000005">
    <property type="protein sequence ID" value="OOK72040.1"/>
    <property type="molecule type" value="Genomic_DNA"/>
</dbReference>
<dbReference type="AlphaFoldDB" id="A0A1V3WYP3"/>